<proteinExistence type="predicted"/>
<dbReference type="AlphaFoldDB" id="A0A679IPP6"/>
<name>A0A679IPP6_9HYPH</name>
<protein>
    <submittedName>
        <fullName evidence="1">Uncharacterized protein</fullName>
    </submittedName>
</protein>
<dbReference type="EMBL" id="LR743504">
    <property type="protein sequence ID" value="CAA2100560.1"/>
    <property type="molecule type" value="Genomic_DNA"/>
</dbReference>
<organism evidence="1">
    <name type="scientific">Methylobacterium bullatum</name>
    <dbReference type="NCBI Taxonomy" id="570505"/>
    <lineage>
        <taxon>Bacteria</taxon>
        <taxon>Pseudomonadati</taxon>
        <taxon>Pseudomonadota</taxon>
        <taxon>Alphaproteobacteria</taxon>
        <taxon>Hyphomicrobiales</taxon>
        <taxon>Methylobacteriaceae</taxon>
        <taxon>Methylobacterium</taxon>
    </lineage>
</organism>
<evidence type="ECO:0000313" key="1">
    <source>
        <dbReference type="EMBL" id="CAA2100560.1"/>
    </source>
</evidence>
<sequence>MSLLQALLLWTFVLAPLALLLIHLLVTVALAYAARKYGLHERDFLRGGED</sequence>
<reference evidence="1" key="1">
    <citation type="submission" date="2019-12" db="EMBL/GenBank/DDBJ databases">
        <authorList>
            <person name="Cremers G."/>
        </authorList>
    </citation>
    <scope>NUCLEOTIDE SEQUENCE</scope>
    <source>
        <strain evidence="1">Mbul1</strain>
    </source>
</reference>
<accession>A0A679IPP6</accession>
<gene>
    <name evidence="1" type="ORF">MBUL_00733</name>
</gene>